<organism evidence="1 2">
    <name type="scientific">Zalaria obscura</name>
    <dbReference type="NCBI Taxonomy" id="2024903"/>
    <lineage>
        <taxon>Eukaryota</taxon>
        <taxon>Fungi</taxon>
        <taxon>Dikarya</taxon>
        <taxon>Ascomycota</taxon>
        <taxon>Pezizomycotina</taxon>
        <taxon>Dothideomycetes</taxon>
        <taxon>Dothideomycetidae</taxon>
        <taxon>Dothideales</taxon>
        <taxon>Zalariaceae</taxon>
        <taxon>Zalaria</taxon>
    </lineage>
</organism>
<sequence length="513" mass="57824">MKKVERYNIIQLYGLIDKLSGPATRVCPTSRKSQLRTSRHLIYARARWEDWTMPLYAGIKAWNEGMNSVPWMGPVLKVVACFAVLWVVKRYFQGARTRAERNMHSKVVMITVGLSSQYDGMSHSDKLQGGTSGVGEEIIRALATRGAQIILLTQHSLSDPFLVDFIEDMRTSTNNELITAEQVDLTSLYSIRTFATKWIDNAPPRRLDMIILCANTLTPKGGKIQVTDDGVELNWAVNYLANFHLLSILSPAIRAQPADRDVRILFGHCSAYLGGSLPVAAGPATEGEENETETKGSKKGKKKDKTTTPPARPKEATTKFRPWQAYATSKLALATFAHAFQKHLSAYARPDKLPMNARVVLVDPGFTRTPGMRRYLTRGSLLGLFLYLLSYPFWWFVLKSPEQGAQNFLHAAMEAEFGEGEGGWLIKECQEVGIARAEVRDEGVQGELWKYSEGMIVEAEKRGKVVRDRKRREAEEREKTEKERVEREKVEKKGPKAKEEKREGSRRSKKSGK</sequence>
<dbReference type="Proteomes" id="UP001320706">
    <property type="component" value="Unassembled WGS sequence"/>
</dbReference>
<keyword evidence="2" id="KW-1185">Reference proteome</keyword>
<reference evidence="1" key="1">
    <citation type="submission" date="2024-02" db="EMBL/GenBank/DDBJ databases">
        <title>Metagenome Assembled Genome of Zalaria obscura JY119.</title>
        <authorList>
            <person name="Vighnesh L."/>
            <person name="Jagadeeshwari U."/>
            <person name="Venkata Ramana C."/>
            <person name="Sasikala C."/>
        </authorList>
    </citation>
    <scope>NUCLEOTIDE SEQUENCE</scope>
    <source>
        <strain evidence="1">JY119</strain>
    </source>
</reference>
<proteinExistence type="predicted"/>
<dbReference type="EMBL" id="JAMKPW020000004">
    <property type="protein sequence ID" value="KAK8219217.1"/>
    <property type="molecule type" value="Genomic_DNA"/>
</dbReference>
<evidence type="ECO:0000313" key="1">
    <source>
        <dbReference type="EMBL" id="KAK8219217.1"/>
    </source>
</evidence>
<protein>
    <submittedName>
        <fullName evidence="1">Uncharacterized protein</fullName>
    </submittedName>
</protein>
<comment type="caution">
    <text evidence="1">The sequence shown here is derived from an EMBL/GenBank/DDBJ whole genome shotgun (WGS) entry which is preliminary data.</text>
</comment>
<accession>A0ACC3SL67</accession>
<evidence type="ECO:0000313" key="2">
    <source>
        <dbReference type="Proteomes" id="UP001320706"/>
    </source>
</evidence>
<name>A0ACC3SL67_9PEZI</name>
<gene>
    <name evidence="1" type="ORF">M8818_000949</name>
</gene>